<proteinExistence type="predicted"/>
<dbReference type="PANTHER" id="PTHR19980:SF0">
    <property type="entry name" value="CLEAVAGE STIMULATION FACTOR SUBUNIT 3"/>
    <property type="match status" value="1"/>
</dbReference>
<gene>
    <name evidence="2" type="ORF">AAHA92_21143</name>
</gene>
<accession>A0ABD1GJI0</accession>
<protein>
    <submittedName>
        <fullName evidence="2">Cleavage stimulation factor subunit 77-like</fullName>
    </submittedName>
</protein>
<evidence type="ECO:0000313" key="2">
    <source>
        <dbReference type="EMBL" id="KAL1544270.1"/>
    </source>
</evidence>
<evidence type="ECO:0000313" key="3">
    <source>
        <dbReference type="Proteomes" id="UP001567538"/>
    </source>
</evidence>
<dbReference type="PANTHER" id="PTHR19980">
    <property type="entry name" value="RNA CLEAVAGE STIMULATION FACTOR"/>
    <property type="match status" value="1"/>
</dbReference>
<sequence>MDLWPCSTKDLDHLSRQEWLFRGVNKKIENPTPVNGPSSTDRTTPDIPINSNVSGKVIYPDVSRMVVYAPGQKPGITTPVVPGVSSALPNGISGGAATIKDTLKSLPPTLAVFVSNLPVVEGPSPDVDFVISICLQSNIPPASAKPSAPQQLPSGSDISGSTKLRQTGKRKGTERQDDDDASTIQSQPLPKDAFKIRQLQKALATSSRTGGASSRTGGTSSRTGGSASYGSGFSGDFSGSSG</sequence>
<comment type="caution">
    <text evidence="2">The sequence shown here is derived from an EMBL/GenBank/DDBJ whole genome shotgun (WGS) entry which is preliminary data.</text>
</comment>
<dbReference type="EMBL" id="JBEAFC010000008">
    <property type="protein sequence ID" value="KAL1544270.1"/>
    <property type="molecule type" value="Genomic_DNA"/>
</dbReference>
<feature type="region of interest" description="Disordered" evidence="1">
    <location>
        <begin position="141"/>
        <end position="242"/>
    </location>
</feature>
<feature type="compositionally biased region" description="Polar residues" evidence="1">
    <location>
        <begin position="32"/>
        <end position="42"/>
    </location>
</feature>
<dbReference type="InterPro" id="IPR045243">
    <property type="entry name" value="Rna14-like"/>
</dbReference>
<reference evidence="2 3" key="1">
    <citation type="submission" date="2024-06" db="EMBL/GenBank/DDBJ databases">
        <title>A chromosome level genome sequence of Diviner's sage (Salvia divinorum).</title>
        <authorList>
            <person name="Ford S.A."/>
            <person name="Ro D.-K."/>
            <person name="Ness R.W."/>
            <person name="Phillips M.A."/>
        </authorList>
    </citation>
    <scope>NUCLEOTIDE SEQUENCE [LARGE SCALE GENOMIC DNA]</scope>
    <source>
        <strain evidence="2">SAF-2024a</strain>
        <tissue evidence="2">Leaf</tissue>
    </source>
</reference>
<keyword evidence="3" id="KW-1185">Reference proteome</keyword>
<organism evidence="2 3">
    <name type="scientific">Salvia divinorum</name>
    <name type="common">Maria pastora</name>
    <name type="synonym">Diviner's sage</name>
    <dbReference type="NCBI Taxonomy" id="28513"/>
    <lineage>
        <taxon>Eukaryota</taxon>
        <taxon>Viridiplantae</taxon>
        <taxon>Streptophyta</taxon>
        <taxon>Embryophyta</taxon>
        <taxon>Tracheophyta</taxon>
        <taxon>Spermatophyta</taxon>
        <taxon>Magnoliopsida</taxon>
        <taxon>eudicotyledons</taxon>
        <taxon>Gunneridae</taxon>
        <taxon>Pentapetalae</taxon>
        <taxon>asterids</taxon>
        <taxon>lamiids</taxon>
        <taxon>Lamiales</taxon>
        <taxon>Lamiaceae</taxon>
        <taxon>Nepetoideae</taxon>
        <taxon>Mentheae</taxon>
        <taxon>Salviinae</taxon>
        <taxon>Salvia</taxon>
        <taxon>Salvia subgen. Calosphace</taxon>
    </lineage>
</organism>
<dbReference type="Proteomes" id="UP001567538">
    <property type="component" value="Unassembled WGS sequence"/>
</dbReference>
<dbReference type="AlphaFoldDB" id="A0ABD1GJI0"/>
<feature type="compositionally biased region" description="Polar residues" evidence="1">
    <location>
        <begin position="156"/>
        <end position="165"/>
    </location>
</feature>
<feature type="region of interest" description="Disordered" evidence="1">
    <location>
        <begin position="27"/>
        <end position="46"/>
    </location>
</feature>
<feature type="compositionally biased region" description="Low complexity" evidence="1">
    <location>
        <begin position="141"/>
        <end position="154"/>
    </location>
</feature>
<evidence type="ECO:0000256" key="1">
    <source>
        <dbReference type="SAM" id="MobiDB-lite"/>
    </source>
</evidence>
<name>A0ABD1GJI0_SALDI</name>
<feature type="compositionally biased region" description="Low complexity" evidence="1">
    <location>
        <begin position="204"/>
        <end position="242"/>
    </location>
</feature>